<gene>
    <name evidence="2" type="ORF">FHG85_10840</name>
</gene>
<proteinExistence type="predicted"/>
<evidence type="ECO:0000313" key="2">
    <source>
        <dbReference type="EMBL" id="QKG80740.1"/>
    </source>
</evidence>
<reference evidence="2 3" key="1">
    <citation type="submission" date="2019-07" db="EMBL/GenBank/DDBJ databases">
        <title>Thalassofilum flectens gen. nov., sp. nov., a novel moderate thermophilic anaerobe from a shallow sea hot spring in Kunashir Island (Russia), representing a new family in the order Bacteroidales, and proposal of Thalassofilacea fam. nov.</title>
        <authorList>
            <person name="Kochetkova T.V."/>
            <person name="Podosokorskaya O.A."/>
            <person name="Novikov A."/>
            <person name="Elcheninov A.G."/>
            <person name="Toshchakov S.V."/>
            <person name="Kublanov I.V."/>
        </authorList>
    </citation>
    <scope>NUCLEOTIDE SEQUENCE [LARGE SCALE GENOMIC DNA]</scope>
    <source>
        <strain evidence="2 3">38-H</strain>
    </source>
</reference>
<dbReference type="Gene3D" id="2.60.120.200">
    <property type="match status" value="1"/>
</dbReference>
<dbReference type="Pfam" id="PF18942">
    <property type="entry name" value="DUF5689"/>
    <property type="match status" value="2"/>
</dbReference>
<dbReference type="KEGG" id="ttz:FHG85_10840"/>
<dbReference type="RefSeq" id="WP_173075789.1">
    <property type="nucleotide sequence ID" value="NZ_CP041345.1"/>
</dbReference>
<dbReference type="Proteomes" id="UP000500961">
    <property type="component" value="Chromosome"/>
</dbReference>
<sequence length="701" mass="77565">MILVLQMIDVNYRVGGIKMKRKHFLLIAVIALTGLILLNSSCVKEEFDTPPVYTSTTSWEKTLTIQQLKALYTGSADLVSNLAPSDYWKKIYDEGSNDSIMAIIIDGYVLSSDSAGNFYETVTIADETGGIDLKINGSDLYATYGLKPGKRVLVRVDNLVLDNYNGMYQVGLGYYDGGVLKVTGIDPSKLSSSVRVTGEKIALQPEKITIPTLNTGLVQKFVKLDSVQFWNPAVTYSIPGENTNRIIVDKDGNQIILRNSGYAKFANSKLPEGSGSITGILSIYGGTYQFLIRDTSDVDFNQPRFGSQIPEKNTTIEQLKLFYDGSKLYQIPYNLVIEAVVTANDESGNLYKQLFLEDETGAIEFKVDVTGLYADFPVGTKIRISCKDLYMGEYGGVLQLGGDYNGSIGRLSSTEFYKRVYAISTDNPVNVTETTIAEISDELIGKVITLSGVQFADSELGKTYAESSSTTNRILEDDLGNTVLVRTSNYANFANVELPSGKGKLTAVLSKYNSDYQLYIRKVGEVRLIEPRTVKNFLLNQDFSSMPENQDINSDGWKSIAVEGSKNWYVKSYYGNYYARMSAYQSGDASNVVWLVSPKVTIPSGVDTYLKFNTEYGYWAGATLEAYISMDYDGTNPQTATWTKLDAQIAKEADGQWNWVNSGNINLKEFAGDVYIGFKYTGSNSLTTTFDVDNVMIYSLQ</sequence>
<keyword evidence="3" id="KW-1185">Reference proteome</keyword>
<protein>
    <recommendedName>
        <fullName evidence="1">DUF5689 domain-containing protein</fullName>
    </recommendedName>
</protein>
<feature type="domain" description="DUF5689" evidence="1">
    <location>
        <begin position="61"/>
        <end position="298"/>
    </location>
</feature>
<dbReference type="InterPro" id="IPR043744">
    <property type="entry name" value="DUF5689"/>
</dbReference>
<evidence type="ECO:0000313" key="3">
    <source>
        <dbReference type="Proteomes" id="UP000500961"/>
    </source>
</evidence>
<name>A0A7D4BCB9_9BACT</name>
<accession>A0A7D4BCB9</accession>
<evidence type="ECO:0000259" key="1">
    <source>
        <dbReference type="Pfam" id="PF18942"/>
    </source>
</evidence>
<dbReference type="EMBL" id="CP041345">
    <property type="protein sequence ID" value="QKG80740.1"/>
    <property type="molecule type" value="Genomic_DNA"/>
</dbReference>
<feature type="domain" description="DUF5689" evidence="1">
    <location>
        <begin position="312"/>
        <end position="522"/>
    </location>
</feature>
<dbReference type="NCBIfam" id="NF038128">
    <property type="entry name" value="choice_anch_J"/>
    <property type="match status" value="1"/>
</dbReference>
<organism evidence="2 3">
    <name type="scientific">Tenuifilum thalassicum</name>
    <dbReference type="NCBI Taxonomy" id="2590900"/>
    <lineage>
        <taxon>Bacteria</taxon>
        <taxon>Pseudomonadati</taxon>
        <taxon>Bacteroidota</taxon>
        <taxon>Bacteroidia</taxon>
        <taxon>Bacteroidales</taxon>
        <taxon>Tenuifilaceae</taxon>
        <taxon>Tenuifilum</taxon>
    </lineage>
</organism>
<dbReference type="AlphaFoldDB" id="A0A7D4BCB9"/>